<evidence type="ECO:0000313" key="2">
    <source>
        <dbReference type="Proteomes" id="UP000265515"/>
    </source>
</evidence>
<reference evidence="1 2" key="1">
    <citation type="journal article" date="2018" name="Cell">
        <title>The Chara Genome: Secondary Complexity and Implications for Plant Terrestrialization.</title>
        <authorList>
            <person name="Nishiyama T."/>
            <person name="Sakayama H."/>
            <person name="Vries J.D."/>
            <person name="Buschmann H."/>
            <person name="Saint-Marcoux D."/>
            <person name="Ullrich K.K."/>
            <person name="Haas F.B."/>
            <person name="Vanderstraeten L."/>
            <person name="Becker D."/>
            <person name="Lang D."/>
            <person name="Vosolsobe S."/>
            <person name="Rombauts S."/>
            <person name="Wilhelmsson P.K.I."/>
            <person name="Janitza P."/>
            <person name="Kern R."/>
            <person name="Heyl A."/>
            <person name="Rumpler F."/>
            <person name="Villalobos L.I.A.C."/>
            <person name="Clay J.M."/>
            <person name="Skokan R."/>
            <person name="Toyoda A."/>
            <person name="Suzuki Y."/>
            <person name="Kagoshima H."/>
            <person name="Schijlen E."/>
            <person name="Tajeshwar N."/>
            <person name="Catarino B."/>
            <person name="Hetherington A.J."/>
            <person name="Saltykova A."/>
            <person name="Bonnot C."/>
            <person name="Breuninger H."/>
            <person name="Symeonidi A."/>
            <person name="Radhakrishnan G.V."/>
            <person name="Van Nieuwerburgh F."/>
            <person name="Deforce D."/>
            <person name="Chang C."/>
            <person name="Karol K.G."/>
            <person name="Hedrich R."/>
            <person name="Ulvskov P."/>
            <person name="Glockner G."/>
            <person name="Delwiche C.F."/>
            <person name="Petrasek J."/>
            <person name="Van de Peer Y."/>
            <person name="Friml J."/>
            <person name="Beilby M."/>
            <person name="Dolan L."/>
            <person name="Kohara Y."/>
            <person name="Sugano S."/>
            <person name="Fujiyama A."/>
            <person name="Delaux P.-M."/>
            <person name="Quint M."/>
            <person name="TheiBen G."/>
            <person name="Hagemann M."/>
            <person name="Harholt J."/>
            <person name="Dunand C."/>
            <person name="Zachgo S."/>
            <person name="Langdale J."/>
            <person name="Maumus F."/>
            <person name="Straeten D.V.D."/>
            <person name="Gould S.B."/>
            <person name="Rensing S.A."/>
        </authorList>
    </citation>
    <scope>NUCLEOTIDE SEQUENCE [LARGE SCALE GENOMIC DNA]</scope>
    <source>
        <strain evidence="1 2">S276</strain>
    </source>
</reference>
<organism evidence="1 2">
    <name type="scientific">Chara braunii</name>
    <name type="common">Braun's stonewort</name>
    <dbReference type="NCBI Taxonomy" id="69332"/>
    <lineage>
        <taxon>Eukaryota</taxon>
        <taxon>Viridiplantae</taxon>
        <taxon>Streptophyta</taxon>
        <taxon>Charophyceae</taxon>
        <taxon>Charales</taxon>
        <taxon>Characeae</taxon>
        <taxon>Chara</taxon>
    </lineage>
</organism>
<dbReference type="EMBL" id="BFEA01000342">
    <property type="protein sequence ID" value="GBG80287.1"/>
    <property type="molecule type" value="Genomic_DNA"/>
</dbReference>
<dbReference type="OrthoDB" id="5599163at2759"/>
<dbReference type="Gene3D" id="3.30.70.270">
    <property type="match status" value="1"/>
</dbReference>
<dbReference type="InterPro" id="IPR053134">
    <property type="entry name" value="RNA-dir_DNA_polymerase"/>
</dbReference>
<proteinExistence type="predicted"/>
<gene>
    <name evidence="1" type="ORF">CBR_g30654</name>
</gene>
<accession>A0A388LDD3</accession>
<dbReference type="CDD" id="cd01647">
    <property type="entry name" value="RT_LTR"/>
    <property type="match status" value="1"/>
</dbReference>
<dbReference type="SUPFAM" id="SSF56672">
    <property type="entry name" value="DNA/RNA polymerases"/>
    <property type="match status" value="1"/>
</dbReference>
<name>A0A388LDD3_CHABU</name>
<protein>
    <recommendedName>
        <fullName evidence="3">Reverse transcriptase domain-containing protein</fullName>
    </recommendedName>
</protein>
<dbReference type="InterPro" id="IPR043502">
    <property type="entry name" value="DNA/RNA_pol_sf"/>
</dbReference>
<sequence>MDSFAAEPTTSSYAKRWFVFRKRNKSLKWIQDLQKLNVVTIRDEGSLPQADLLTESHVGRSIYSLVDLYSGYDQLPLDVRDRPFTAMHTSVGQLQMQVTRMGFTNAVAEAQRRMLAVAGDMFPAKCKPCIDDNSTKGARDKDKIEIQPGIQRFLWDHFQDTKELLCRFLVYNITASGPKSMLAVSEVTILGFSCGLYGRKPDLAKTDKISQWPTPLRTTTEKGGTGRSPLSQDHSNLFGRRFILRINPTNVAGASKNYKPIDPTVGRWVGFIWQFDYKIERIVGLRNRADGLSRVCITLEGVEYMEPINAFLDYEGGTLVIDNEMVESACISGELLIKALEKGSPVVVAKLREGVVTRTGRKEEDSSWGDIVGPHKELMAMAVEGGRETVTSLVESWEQKR</sequence>
<evidence type="ECO:0008006" key="3">
    <source>
        <dbReference type="Google" id="ProtNLM"/>
    </source>
</evidence>
<evidence type="ECO:0000313" key="1">
    <source>
        <dbReference type="EMBL" id="GBG80287.1"/>
    </source>
</evidence>
<dbReference type="PANTHER" id="PTHR24559">
    <property type="entry name" value="TRANSPOSON TY3-I GAG-POL POLYPROTEIN"/>
    <property type="match status" value="1"/>
</dbReference>
<dbReference type="Proteomes" id="UP000265515">
    <property type="component" value="Unassembled WGS sequence"/>
</dbReference>
<dbReference type="Gramene" id="GBG80287">
    <property type="protein sequence ID" value="GBG80287"/>
    <property type="gene ID" value="CBR_g30654"/>
</dbReference>
<dbReference type="PANTHER" id="PTHR24559:SF444">
    <property type="entry name" value="REVERSE TRANSCRIPTASE DOMAIN-CONTAINING PROTEIN"/>
    <property type="match status" value="1"/>
</dbReference>
<keyword evidence="2" id="KW-1185">Reference proteome</keyword>
<dbReference type="Gene3D" id="3.10.10.10">
    <property type="entry name" value="HIV Type 1 Reverse Transcriptase, subunit A, domain 1"/>
    <property type="match status" value="1"/>
</dbReference>
<comment type="caution">
    <text evidence="1">The sequence shown here is derived from an EMBL/GenBank/DDBJ whole genome shotgun (WGS) entry which is preliminary data.</text>
</comment>
<dbReference type="InterPro" id="IPR043128">
    <property type="entry name" value="Rev_trsase/Diguanyl_cyclase"/>
</dbReference>
<dbReference type="AlphaFoldDB" id="A0A388LDD3"/>